<reference evidence="1 2" key="1">
    <citation type="journal article" date="2019" name="Emerg. Microbes Infect.">
        <title>Comprehensive subspecies identification of 175 nontuberculous mycobacteria species based on 7547 genomic profiles.</title>
        <authorList>
            <person name="Matsumoto Y."/>
            <person name="Kinjo T."/>
            <person name="Motooka D."/>
            <person name="Nabeya D."/>
            <person name="Jung N."/>
            <person name="Uechi K."/>
            <person name="Horii T."/>
            <person name="Iida T."/>
            <person name="Fujita J."/>
            <person name="Nakamura S."/>
        </authorList>
    </citation>
    <scope>NUCLEOTIDE SEQUENCE [LARGE SCALE GENOMIC DNA]</scope>
    <source>
        <strain evidence="1 2">JCM 30725</strain>
    </source>
</reference>
<dbReference type="Proteomes" id="UP000465360">
    <property type="component" value="Unassembled WGS sequence"/>
</dbReference>
<dbReference type="EMBL" id="BLKZ01000001">
    <property type="protein sequence ID" value="GFG90860.1"/>
    <property type="molecule type" value="Genomic_DNA"/>
</dbReference>
<dbReference type="InterPro" id="IPR010298">
    <property type="entry name" value="YacP-like"/>
</dbReference>
<dbReference type="AlphaFoldDB" id="A0A7I9YQA8"/>
<keyword evidence="2" id="KW-1185">Reference proteome</keyword>
<protein>
    <recommendedName>
        <fullName evidence="3">RNA-binding protein</fullName>
    </recommendedName>
</protein>
<gene>
    <name evidence="1" type="ORF">MBOU_29020</name>
</gene>
<dbReference type="Pfam" id="PF05991">
    <property type="entry name" value="NYN_YacP"/>
    <property type="match status" value="1"/>
</dbReference>
<name>A0A7I9YQA8_MYCBU</name>
<accession>A0A7I9YQA8</accession>
<sequence>MRWIVDAMNVIGSRPDGWWKDRHGAMVDLVDRLERWASAEGDPKHVTVVLERPPSKAIRSSVIEIAHAPKAAANSADDEIVRLVRQLVENEAQPDIRVVTSDKTLADRVHAMGASVYRAERFRNLIDPPDTTAGAIDGD</sequence>
<evidence type="ECO:0008006" key="3">
    <source>
        <dbReference type="Google" id="ProtNLM"/>
    </source>
</evidence>
<comment type="caution">
    <text evidence="1">The sequence shown here is derived from an EMBL/GenBank/DDBJ whole genome shotgun (WGS) entry which is preliminary data.</text>
</comment>
<evidence type="ECO:0000313" key="2">
    <source>
        <dbReference type="Proteomes" id="UP000465360"/>
    </source>
</evidence>
<dbReference type="RefSeq" id="WP_163713220.1">
    <property type="nucleotide sequence ID" value="NZ_BLKZ01000001.1"/>
</dbReference>
<proteinExistence type="predicted"/>
<evidence type="ECO:0000313" key="1">
    <source>
        <dbReference type="EMBL" id="GFG90860.1"/>
    </source>
</evidence>
<organism evidence="1 2">
    <name type="scientific">Mycobacterium bourgelatii</name>
    <dbReference type="NCBI Taxonomy" id="1273442"/>
    <lineage>
        <taxon>Bacteria</taxon>
        <taxon>Bacillati</taxon>
        <taxon>Actinomycetota</taxon>
        <taxon>Actinomycetes</taxon>
        <taxon>Mycobacteriales</taxon>
        <taxon>Mycobacteriaceae</taxon>
        <taxon>Mycobacterium</taxon>
    </lineage>
</organism>